<dbReference type="PANTHER" id="PTHR23293:SF9">
    <property type="entry name" value="FAD SYNTHASE"/>
    <property type="match status" value="1"/>
</dbReference>
<dbReference type="EC" id="2.7.7.2" evidence="2"/>
<keyword evidence="15" id="KW-0378">Hydrolase</keyword>
<evidence type="ECO:0000256" key="1">
    <source>
        <dbReference type="ARBA" id="ARBA00004726"/>
    </source>
</evidence>
<dbReference type="AlphaFoldDB" id="M5FUJ0"/>
<evidence type="ECO:0000313" key="16">
    <source>
        <dbReference type="Proteomes" id="UP000030653"/>
    </source>
</evidence>
<evidence type="ECO:0000256" key="11">
    <source>
        <dbReference type="ARBA" id="ARBA00031871"/>
    </source>
</evidence>
<keyword evidence="3" id="KW-0285">Flavoprotein</keyword>
<dbReference type="GeneID" id="63685293"/>
<dbReference type="Pfam" id="PF01507">
    <property type="entry name" value="PAPS_reduct"/>
    <property type="match status" value="1"/>
</dbReference>
<dbReference type="EMBL" id="JH795864">
    <property type="protein sequence ID" value="EJU01416.1"/>
    <property type="molecule type" value="Genomic_DNA"/>
</dbReference>
<organism evidence="15 16">
    <name type="scientific">Dacryopinax primogenitus (strain DJM 731)</name>
    <name type="common">Brown rot fungus</name>
    <dbReference type="NCBI Taxonomy" id="1858805"/>
    <lineage>
        <taxon>Eukaryota</taxon>
        <taxon>Fungi</taxon>
        <taxon>Dikarya</taxon>
        <taxon>Basidiomycota</taxon>
        <taxon>Agaricomycotina</taxon>
        <taxon>Dacrymycetes</taxon>
        <taxon>Dacrymycetales</taxon>
        <taxon>Dacrymycetaceae</taxon>
        <taxon>Dacryopinax</taxon>
    </lineage>
</organism>
<dbReference type="Proteomes" id="UP000030653">
    <property type="component" value="Unassembled WGS sequence"/>
</dbReference>
<dbReference type="InterPro" id="IPR014729">
    <property type="entry name" value="Rossmann-like_a/b/a_fold"/>
</dbReference>
<dbReference type="GO" id="GO:0005524">
    <property type="term" value="F:ATP binding"/>
    <property type="evidence" value="ECO:0007669"/>
    <property type="project" value="UniProtKB-KW"/>
</dbReference>
<evidence type="ECO:0000256" key="7">
    <source>
        <dbReference type="ARBA" id="ARBA00022741"/>
    </source>
</evidence>
<dbReference type="OMA" id="PYCLLYD"/>
<sequence>MSSSPTSPTTGSITLLPQPSSSSPTVSLTSLSKLYSYARSSPSPSDTLHPHVKEAVEVIEAALEEHGEENVALSFNGGKDCTVLLHLLAAVLLHRHPPQSSSTPPWPAIPSIYVSQPSPFPLMESFVHSSTSYYSLSLLLTRHKSMKSALSAYLSLRPWTKAIMVGTRRQDPHGRELRFRQMTDPGWPAFERIHPVINWGYAEVWWFLREWEVPYCQLYDLGYTSLGSTYNTFPNPALAAKGGYRPAYELEDESLERAGREEGRSPVLVQRQLQDAQAEQGKWEVDGVEGHGGMNGSVLHPPEAEESGEVVAGEKGEVLVNAEMEEQEDEDDTGSL</sequence>
<name>M5FUJ0_DACPD</name>
<comment type="pathway">
    <text evidence="1">Cofactor biosynthesis; FAD biosynthesis; FAD from FMN: step 1/1.</text>
</comment>
<dbReference type="OrthoDB" id="270728at2759"/>
<keyword evidence="4" id="KW-0288">FMN</keyword>
<evidence type="ECO:0000256" key="6">
    <source>
        <dbReference type="ARBA" id="ARBA00022695"/>
    </source>
</evidence>
<keyword evidence="7" id="KW-0547">Nucleotide-binding</keyword>
<evidence type="ECO:0000256" key="2">
    <source>
        <dbReference type="ARBA" id="ARBA00012393"/>
    </source>
</evidence>
<dbReference type="Gene3D" id="3.40.50.620">
    <property type="entry name" value="HUPs"/>
    <property type="match status" value="1"/>
</dbReference>
<evidence type="ECO:0000256" key="4">
    <source>
        <dbReference type="ARBA" id="ARBA00022643"/>
    </source>
</evidence>
<reference evidence="15 16" key="1">
    <citation type="journal article" date="2012" name="Science">
        <title>The Paleozoic origin of enzymatic lignin decomposition reconstructed from 31 fungal genomes.</title>
        <authorList>
            <person name="Floudas D."/>
            <person name="Binder M."/>
            <person name="Riley R."/>
            <person name="Barry K."/>
            <person name="Blanchette R.A."/>
            <person name="Henrissat B."/>
            <person name="Martinez A.T."/>
            <person name="Otillar R."/>
            <person name="Spatafora J.W."/>
            <person name="Yadav J.S."/>
            <person name="Aerts A."/>
            <person name="Benoit I."/>
            <person name="Boyd A."/>
            <person name="Carlson A."/>
            <person name="Copeland A."/>
            <person name="Coutinho P.M."/>
            <person name="de Vries R.P."/>
            <person name="Ferreira P."/>
            <person name="Findley K."/>
            <person name="Foster B."/>
            <person name="Gaskell J."/>
            <person name="Glotzer D."/>
            <person name="Gorecki P."/>
            <person name="Heitman J."/>
            <person name="Hesse C."/>
            <person name="Hori C."/>
            <person name="Igarashi K."/>
            <person name="Jurgens J.A."/>
            <person name="Kallen N."/>
            <person name="Kersten P."/>
            <person name="Kohler A."/>
            <person name="Kuees U."/>
            <person name="Kumar T.K.A."/>
            <person name="Kuo A."/>
            <person name="LaButti K."/>
            <person name="Larrondo L.F."/>
            <person name="Lindquist E."/>
            <person name="Ling A."/>
            <person name="Lombard V."/>
            <person name="Lucas S."/>
            <person name="Lundell T."/>
            <person name="Martin R."/>
            <person name="McLaughlin D.J."/>
            <person name="Morgenstern I."/>
            <person name="Morin E."/>
            <person name="Murat C."/>
            <person name="Nagy L.G."/>
            <person name="Nolan M."/>
            <person name="Ohm R.A."/>
            <person name="Patyshakuliyeva A."/>
            <person name="Rokas A."/>
            <person name="Ruiz-Duenas F.J."/>
            <person name="Sabat G."/>
            <person name="Salamov A."/>
            <person name="Samejima M."/>
            <person name="Schmutz J."/>
            <person name="Slot J.C."/>
            <person name="St John F."/>
            <person name="Stenlid J."/>
            <person name="Sun H."/>
            <person name="Sun S."/>
            <person name="Syed K."/>
            <person name="Tsang A."/>
            <person name="Wiebenga A."/>
            <person name="Young D."/>
            <person name="Pisabarro A."/>
            <person name="Eastwood D.C."/>
            <person name="Martin F."/>
            <person name="Cullen D."/>
            <person name="Grigoriev I.V."/>
            <person name="Hibbett D.S."/>
        </authorList>
    </citation>
    <scope>NUCLEOTIDE SEQUENCE [LARGE SCALE GENOMIC DNA]</scope>
    <source>
        <strain evidence="15 16">DJM-731 SS1</strain>
    </source>
</reference>
<proteinExistence type="predicted"/>
<evidence type="ECO:0000256" key="12">
    <source>
        <dbReference type="ARBA" id="ARBA00049494"/>
    </source>
</evidence>
<evidence type="ECO:0000256" key="9">
    <source>
        <dbReference type="ARBA" id="ARBA00022840"/>
    </source>
</evidence>
<evidence type="ECO:0000256" key="10">
    <source>
        <dbReference type="ARBA" id="ARBA00031145"/>
    </source>
</evidence>
<keyword evidence="16" id="KW-1185">Reference proteome</keyword>
<dbReference type="GO" id="GO:0003919">
    <property type="term" value="F:FMN adenylyltransferase activity"/>
    <property type="evidence" value="ECO:0007669"/>
    <property type="project" value="UniProtKB-EC"/>
</dbReference>
<comment type="catalytic activity">
    <reaction evidence="12">
        <text>FMN + ATP + H(+) = FAD + diphosphate</text>
        <dbReference type="Rhea" id="RHEA:17237"/>
        <dbReference type="ChEBI" id="CHEBI:15378"/>
        <dbReference type="ChEBI" id="CHEBI:30616"/>
        <dbReference type="ChEBI" id="CHEBI:33019"/>
        <dbReference type="ChEBI" id="CHEBI:57692"/>
        <dbReference type="ChEBI" id="CHEBI:58210"/>
        <dbReference type="EC" id="2.7.7.2"/>
    </reaction>
</comment>
<dbReference type="InterPro" id="IPR002500">
    <property type="entry name" value="PAPS_reduct_dom"/>
</dbReference>
<keyword evidence="8" id="KW-0274">FAD</keyword>
<dbReference type="PANTHER" id="PTHR23293">
    <property type="entry name" value="FAD SYNTHETASE-RELATED FMN ADENYLYLTRANSFERASE"/>
    <property type="match status" value="1"/>
</dbReference>
<evidence type="ECO:0000256" key="13">
    <source>
        <dbReference type="SAM" id="MobiDB-lite"/>
    </source>
</evidence>
<evidence type="ECO:0000256" key="8">
    <source>
        <dbReference type="ARBA" id="ARBA00022827"/>
    </source>
</evidence>
<evidence type="ECO:0000256" key="3">
    <source>
        <dbReference type="ARBA" id="ARBA00022630"/>
    </source>
</evidence>
<dbReference type="RefSeq" id="XP_040628313.1">
    <property type="nucleotide sequence ID" value="XM_040770231.1"/>
</dbReference>
<accession>M5FUJ0</accession>
<keyword evidence="5" id="KW-0808">Transferase</keyword>
<keyword evidence="9" id="KW-0067">ATP-binding</keyword>
<evidence type="ECO:0000313" key="15">
    <source>
        <dbReference type="EMBL" id="EJU01416.1"/>
    </source>
</evidence>
<feature type="region of interest" description="Disordered" evidence="13">
    <location>
        <begin position="1"/>
        <end position="26"/>
    </location>
</feature>
<gene>
    <name evidence="15" type="ORF">DACRYDRAFT_116583</name>
</gene>
<evidence type="ECO:0000256" key="5">
    <source>
        <dbReference type="ARBA" id="ARBA00022679"/>
    </source>
</evidence>
<dbReference type="GO" id="GO:0006747">
    <property type="term" value="P:FAD biosynthetic process"/>
    <property type="evidence" value="ECO:0007669"/>
    <property type="project" value="TreeGrafter"/>
</dbReference>
<evidence type="ECO:0000259" key="14">
    <source>
        <dbReference type="Pfam" id="PF01507"/>
    </source>
</evidence>
<dbReference type="SUPFAM" id="SSF52402">
    <property type="entry name" value="Adenine nucleotide alpha hydrolases-like"/>
    <property type="match status" value="1"/>
</dbReference>
<keyword evidence="6" id="KW-0548">Nucleotidyltransferase</keyword>
<dbReference type="HOGENOM" id="CLU_826447_0_0_1"/>
<protein>
    <recommendedName>
        <fullName evidence="2">FAD synthase</fullName>
        <ecNumber evidence="2">2.7.7.2</ecNumber>
    </recommendedName>
    <alternativeName>
        <fullName evidence="10">FAD pyrophosphorylase</fullName>
    </alternativeName>
    <alternativeName>
        <fullName evidence="11">FMN adenylyltransferase</fullName>
    </alternativeName>
</protein>
<dbReference type="STRING" id="1858805.M5FUJ0"/>
<feature type="region of interest" description="Disordered" evidence="13">
    <location>
        <begin position="289"/>
        <end position="311"/>
    </location>
</feature>
<feature type="domain" description="Phosphoadenosine phosphosulphate reductase" evidence="14">
    <location>
        <begin position="71"/>
        <end position="232"/>
    </location>
</feature>
<dbReference type="CDD" id="cd23948">
    <property type="entry name" value="FAD_synthase"/>
    <property type="match status" value="1"/>
</dbReference>
<dbReference type="GO" id="GO:0016787">
    <property type="term" value="F:hydrolase activity"/>
    <property type="evidence" value="ECO:0007669"/>
    <property type="project" value="UniProtKB-KW"/>
</dbReference>